<gene>
    <name evidence="1" type="ORF">TL10_02580</name>
</gene>
<dbReference type="PATRIC" id="fig|280871.6.peg.524"/>
<evidence type="ECO:0000313" key="2">
    <source>
        <dbReference type="Proteomes" id="UP000032221"/>
    </source>
</evidence>
<proteinExistence type="predicted"/>
<evidence type="ECO:0000313" key="1">
    <source>
        <dbReference type="EMBL" id="KIU18346.1"/>
    </source>
</evidence>
<reference evidence="1 2" key="1">
    <citation type="submission" date="2015-01" db="EMBL/GenBank/DDBJ databases">
        <title>Genome sequence of Mycobacterium llatzerense and Mycobacterium immunogenum recovered from brain abscess.</title>
        <authorList>
            <person name="Greninger A.L."/>
            <person name="Langelier C."/>
            <person name="Cunningham G."/>
            <person name="Chiu C.Y."/>
            <person name="Miller S."/>
        </authorList>
    </citation>
    <scope>NUCLEOTIDE SEQUENCE [LARGE SCALE GENOMIC DNA]</scope>
    <source>
        <strain evidence="1 2">CLUC14</strain>
    </source>
</reference>
<protein>
    <submittedName>
        <fullName evidence="1">Uncharacterized protein</fullName>
    </submittedName>
</protein>
<organism evidence="1 2">
    <name type="scientific">Mycolicibacterium llatzerense</name>
    <dbReference type="NCBI Taxonomy" id="280871"/>
    <lineage>
        <taxon>Bacteria</taxon>
        <taxon>Bacillati</taxon>
        <taxon>Actinomycetota</taxon>
        <taxon>Actinomycetes</taxon>
        <taxon>Mycobacteriales</taxon>
        <taxon>Mycobacteriaceae</taxon>
        <taxon>Mycolicibacterium</taxon>
    </lineage>
</organism>
<dbReference type="AlphaFoldDB" id="A0A0D1LQI4"/>
<dbReference type="EMBL" id="JXST01000003">
    <property type="protein sequence ID" value="KIU18346.1"/>
    <property type="molecule type" value="Genomic_DNA"/>
</dbReference>
<dbReference type="RefSeq" id="WP_043401552.1">
    <property type="nucleotide sequence ID" value="NZ_JXST01000003.1"/>
</dbReference>
<dbReference type="STRING" id="280871.TL10_02580"/>
<keyword evidence="2" id="KW-1185">Reference proteome</keyword>
<sequence>MVALMLLKGVGVQYLWLNVLVSASPSETGEMLRNQRLPHVGGRLPADTPTRRCGEIGASSIRRAKNPADRLL</sequence>
<comment type="caution">
    <text evidence="1">The sequence shown here is derived from an EMBL/GenBank/DDBJ whole genome shotgun (WGS) entry which is preliminary data.</text>
</comment>
<name>A0A0D1LQI4_9MYCO</name>
<dbReference type="Proteomes" id="UP000032221">
    <property type="component" value="Unassembled WGS sequence"/>
</dbReference>
<accession>A0A0D1LQI4</accession>
<dbReference type="OrthoDB" id="9939993at2"/>